<dbReference type="GO" id="GO:0016787">
    <property type="term" value="F:hydrolase activity"/>
    <property type="evidence" value="ECO:0007669"/>
    <property type="project" value="UniProtKB-KW"/>
</dbReference>
<reference evidence="3 4" key="1">
    <citation type="journal article" date="2022" name="Syst. Appl. Microbiol.">
        <title>Rhodopirellula aestuarii sp. nov., a novel member of the genus Rhodopirellula isolated from brackish sediments collected in the Tagus River estuary, Portugal.</title>
        <authorList>
            <person name="Vitorino I.R."/>
            <person name="Klimek D."/>
            <person name="Calusinska M."/>
            <person name="Lobo-da-Cunha A."/>
            <person name="Vasconcelos V."/>
            <person name="Lage O.M."/>
        </authorList>
    </citation>
    <scope>NUCLEOTIDE SEQUENCE [LARGE SCALE GENOMIC DNA]</scope>
    <source>
        <strain evidence="3 4">ICT_H3.1</strain>
    </source>
</reference>
<evidence type="ECO:0000256" key="2">
    <source>
        <dbReference type="ARBA" id="ARBA00023277"/>
    </source>
</evidence>
<dbReference type="PANTHER" id="PTHR43772:SF2">
    <property type="entry name" value="PUTATIVE (AFU_ORTHOLOGUE AFUA_2G04480)-RELATED"/>
    <property type="match status" value="1"/>
</dbReference>
<proteinExistence type="predicted"/>
<evidence type="ECO:0000313" key="3">
    <source>
        <dbReference type="EMBL" id="MCM2372820.1"/>
    </source>
</evidence>
<dbReference type="CDD" id="cd08994">
    <property type="entry name" value="GH43_62_32_68_117_130-like"/>
    <property type="match status" value="1"/>
</dbReference>
<organism evidence="3 4">
    <name type="scientific">Aporhodopirellula aestuarii</name>
    <dbReference type="NCBI Taxonomy" id="2950107"/>
    <lineage>
        <taxon>Bacteria</taxon>
        <taxon>Pseudomonadati</taxon>
        <taxon>Planctomycetota</taxon>
        <taxon>Planctomycetia</taxon>
        <taxon>Pirellulales</taxon>
        <taxon>Pirellulaceae</taxon>
        <taxon>Aporhodopirellula</taxon>
    </lineage>
</organism>
<keyword evidence="4" id="KW-1185">Reference proteome</keyword>
<accession>A0ABT0U8G5</accession>
<dbReference type="SUPFAM" id="SSF75005">
    <property type="entry name" value="Arabinanase/levansucrase/invertase"/>
    <property type="match status" value="1"/>
</dbReference>
<evidence type="ECO:0000256" key="1">
    <source>
        <dbReference type="ARBA" id="ARBA00022651"/>
    </source>
</evidence>
<dbReference type="InterPro" id="IPR023296">
    <property type="entry name" value="Glyco_hydro_beta-prop_sf"/>
</dbReference>
<dbReference type="Gene3D" id="2.115.10.20">
    <property type="entry name" value="Glycosyl hydrolase domain, family 43"/>
    <property type="match status" value="1"/>
</dbReference>
<keyword evidence="1" id="KW-0858">Xylan degradation</keyword>
<protein>
    <submittedName>
        <fullName evidence="3">Glycoside hydrolase family protein</fullName>
    </submittedName>
</protein>
<comment type="caution">
    <text evidence="3">The sequence shown here is derived from an EMBL/GenBank/DDBJ whole genome shotgun (WGS) entry which is preliminary data.</text>
</comment>
<keyword evidence="2" id="KW-0119">Carbohydrate metabolism</keyword>
<keyword evidence="1" id="KW-0624">Polysaccharide degradation</keyword>
<keyword evidence="3" id="KW-0378">Hydrolase</keyword>
<sequence>MLAPLAAQGNETASDSTWANRFEYVGIAVDEPGYHVWGSSPVIGPSGKTHLFVARWPVSSGFAGWMSTCEIARYVADKPEGPFQFSETVLKGTGIDTWDKQAPHNPTVHKVGNQYVLLYIANTGKKFPASQRIGMLIADKIEGPWKKVGNDGLILSPPDDPGIWSFQSNVGVNNPALLHHPDGRYFLYYKAMGNGLRRMGVAISDKLEGPYEHYKDYLTSNTRTIEDGYAFVEDGKIYLLTTDNEAGAGLLWGSDDGILFEKPILGFDRMTRYFPKPTLAKATNYRGQKFERPQLLVQDGRPTHLYLASGTNVTQGDGSCSYVFRIRQRTTADEPDASDSE</sequence>
<dbReference type="Proteomes" id="UP001202961">
    <property type="component" value="Unassembled WGS sequence"/>
</dbReference>
<evidence type="ECO:0000313" key="4">
    <source>
        <dbReference type="Proteomes" id="UP001202961"/>
    </source>
</evidence>
<gene>
    <name evidence="3" type="ORF">NB063_19570</name>
</gene>
<dbReference type="InterPro" id="IPR052176">
    <property type="entry name" value="Glycosyl_Hydrlase_43_Enz"/>
</dbReference>
<name>A0ABT0U8G5_9BACT</name>
<dbReference type="EMBL" id="JAMQBK010000054">
    <property type="protein sequence ID" value="MCM2372820.1"/>
    <property type="molecule type" value="Genomic_DNA"/>
</dbReference>
<dbReference type="PANTHER" id="PTHR43772">
    <property type="entry name" value="ENDO-1,4-BETA-XYLANASE"/>
    <property type="match status" value="1"/>
</dbReference>